<proteinExistence type="predicted"/>
<protein>
    <submittedName>
        <fullName evidence="1">Uncharacterized protein</fullName>
    </submittedName>
</protein>
<organism evidence="1">
    <name type="scientific">Amphimedon queenslandica</name>
    <name type="common">Sponge</name>
    <dbReference type="NCBI Taxonomy" id="400682"/>
    <lineage>
        <taxon>Eukaryota</taxon>
        <taxon>Metazoa</taxon>
        <taxon>Porifera</taxon>
        <taxon>Demospongiae</taxon>
        <taxon>Heteroscleromorpha</taxon>
        <taxon>Haplosclerida</taxon>
        <taxon>Niphatidae</taxon>
        <taxon>Amphimedon</taxon>
    </lineage>
</organism>
<reference evidence="1" key="1">
    <citation type="submission" date="2017-05" db="UniProtKB">
        <authorList>
            <consortium name="EnsemblMetazoa"/>
        </authorList>
    </citation>
    <scope>IDENTIFICATION</scope>
</reference>
<dbReference type="InParanoid" id="A0A1X7VHL1"/>
<evidence type="ECO:0000313" key="1">
    <source>
        <dbReference type="EnsemblMetazoa" id="Aqu2.1.39521_001"/>
    </source>
</evidence>
<dbReference type="EnsemblMetazoa" id="Aqu2.1.39521_001">
    <property type="protein sequence ID" value="Aqu2.1.39521_001"/>
    <property type="gene ID" value="Aqu2.1.39521"/>
</dbReference>
<dbReference type="AlphaFoldDB" id="A0A1X7VHL1"/>
<accession>A0A1X7VHL1</accession>
<name>A0A1X7VHL1_AMPQE</name>
<sequence>MQIKIVNSFKELSLSEHFVRFATISTKTEDYSVVYNAVENFRSQLEALELPMVGKL</sequence>